<evidence type="ECO:0000313" key="3">
    <source>
        <dbReference type="Proteomes" id="UP000199468"/>
    </source>
</evidence>
<accession>A0ABY0P1H7</accession>
<dbReference type="RefSeq" id="WP_170843430.1">
    <property type="nucleotide sequence ID" value="NZ_FNBZ01000005.1"/>
</dbReference>
<dbReference type="EMBL" id="FNBZ01000005">
    <property type="protein sequence ID" value="SDG73974.1"/>
    <property type="molecule type" value="Genomic_DNA"/>
</dbReference>
<dbReference type="Gene3D" id="1.10.260.40">
    <property type="entry name" value="lambda repressor-like DNA-binding domains"/>
    <property type="match status" value="1"/>
</dbReference>
<name>A0ABY0P1H7_9HYPH</name>
<protein>
    <submittedName>
        <fullName evidence="2">Helix-turn-helix</fullName>
    </submittedName>
</protein>
<dbReference type="InterPro" id="IPR001387">
    <property type="entry name" value="Cro/C1-type_HTH"/>
</dbReference>
<dbReference type="Proteomes" id="UP000199468">
    <property type="component" value="Unassembled WGS sequence"/>
</dbReference>
<dbReference type="SUPFAM" id="SSF47413">
    <property type="entry name" value="lambda repressor-like DNA-binding domains"/>
    <property type="match status" value="1"/>
</dbReference>
<evidence type="ECO:0000259" key="1">
    <source>
        <dbReference type="PROSITE" id="PS50943"/>
    </source>
</evidence>
<keyword evidence="3" id="KW-1185">Reference proteome</keyword>
<proteinExistence type="predicted"/>
<dbReference type="Pfam" id="PF01381">
    <property type="entry name" value="HTH_3"/>
    <property type="match status" value="1"/>
</dbReference>
<dbReference type="InterPro" id="IPR010982">
    <property type="entry name" value="Lambda_DNA-bd_dom_sf"/>
</dbReference>
<feature type="domain" description="HTH cro/C1-type" evidence="1">
    <location>
        <begin position="8"/>
        <end position="47"/>
    </location>
</feature>
<comment type="caution">
    <text evidence="2">The sequence shown here is derived from an EMBL/GenBank/DDBJ whole genome shotgun (WGS) entry which is preliminary data.</text>
</comment>
<sequence>MITPAQCRAARALLDWSQQELAKAAHLGLSTIRDFEKSRRVPTHNNLRGIKLALEEGGVEIGMEKSSVALRHTR</sequence>
<reference evidence="2 3" key="1">
    <citation type="submission" date="2016-10" db="EMBL/GenBank/DDBJ databases">
        <authorList>
            <person name="Varghese N."/>
            <person name="Submissions S."/>
        </authorList>
    </citation>
    <scope>NUCLEOTIDE SEQUENCE [LARGE SCALE GENOMIC DNA]</scope>
    <source>
        <strain evidence="2 3">DSM 26672</strain>
    </source>
</reference>
<gene>
    <name evidence="2" type="ORF">SAMN05421844_105135</name>
</gene>
<organism evidence="2 3">
    <name type="scientific">Bosea robiniae</name>
    <dbReference type="NCBI Taxonomy" id="1036780"/>
    <lineage>
        <taxon>Bacteria</taxon>
        <taxon>Pseudomonadati</taxon>
        <taxon>Pseudomonadota</taxon>
        <taxon>Alphaproteobacteria</taxon>
        <taxon>Hyphomicrobiales</taxon>
        <taxon>Boseaceae</taxon>
        <taxon>Bosea</taxon>
    </lineage>
</organism>
<dbReference type="CDD" id="cd00093">
    <property type="entry name" value="HTH_XRE"/>
    <property type="match status" value="1"/>
</dbReference>
<dbReference type="PROSITE" id="PS50943">
    <property type="entry name" value="HTH_CROC1"/>
    <property type="match status" value="1"/>
</dbReference>
<evidence type="ECO:0000313" key="2">
    <source>
        <dbReference type="EMBL" id="SDG73974.1"/>
    </source>
</evidence>